<keyword evidence="7" id="KW-1185">Reference proteome</keyword>
<dbReference type="EMBL" id="BMDZ01000070">
    <property type="protein sequence ID" value="GGB57194.1"/>
    <property type="molecule type" value="Genomic_DNA"/>
</dbReference>
<dbReference type="Pfam" id="PF21993">
    <property type="entry name" value="TetR_C_13_2"/>
    <property type="match status" value="1"/>
</dbReference>
<evidence type="ECO:0000256" key="1">
    <source>
        <dbReference type="ARBA" id="ARBA00023015"/>
    </source>
</evidence>
<evidence type="ECO:0000313" key="7">
    <source>
        <dbReference type="Proteomes" id="UP000603352"/>
    </source>
</evidence>
<keyword evidence="3" id="KW-0804">Transcription</keyword>
<dbReference type="PANTHER" id="PTHR47506">
    <property type="entry name" value="TRANSCRIPTIONAL REGULATORY PROTEIN"/>
    <property type="match status" value="1"/>
</dbReference>
<keyword evidence="1" id="KW-0805">Transcription regulation</keyword>
<dbReference type="SUPFAM" id="SSF46689">
    <property type="entry name" value="Homeodomain-like"/>
    <property type="match status" value="1"/>
</dbReference>
<dbReference type="PANTHER" id="PTHR47506:SF7">
    <property type="entry name" value="TRANSCRIPTIONAL REGULATORY PROTEIN"/>
    <property type="match status" value="1"/>
</dbReference>
<evidence type="ECO:0000256" key="2">
    <source>
        <dbReference type="ARBA" id="ARBA00023125"/>
    </source>
</evidence>
<dbReference type="InterPro" id="IPR009057">
    <property type="entry name" value="Homeodomain-like_sf"/>
</dbReference>
<dbReference type="InterPro" id="IPR054156">
    <property type="entry name" value="YxaF_TetR_C"/>
</dbReference>
<reference evidence="7" key="1">
    <citation type="journal article" date="2019" name="Int. J. Syst. Evol. Microbiol.">
        <title>The Global Catalogue of Microorganisms (GCM) 10K type strain sequencing project: providing services to taxonomists for standard genome sequencing and annotation.</title>
        <authorList>
            <consortium name="The Broad Institute Genomics Platform"/>
            <consortium name="The Broad Institute Genome Sequencing Center for Infectious Disease"/>
            <person name="Wu L."/>
            <person name="Ma J."/>
        </authorList>
    </citation>
    <scope>NUCLEOTIDE SEQUENCE [LARGE SCALE GENOMIC DNA]</scope>
    <source>
        <strain evidence="7">CGMCC 1.10188</strain>
    </source>
</reference>
<protein>
    <submittedName>
        <fullName evidence="6">TetR family transcriptional regulator</fullName>
    </submittedName>
</protein>
<feature type="domain" description="HTH tetR-type" evidence="5">
    <location>
        <begin position="5"/>
        <end position="65"/>
    </location>
</feature>
<sequence length="209" mass="21936">MARLIHERADVVQLLAEVFRAHGFEGASLGVIASETGLGRGSLYHFFPGGKEEMAAAVLAEIDRWFTEAVFAPLRVAAASGDGDAARAAMQRMCAASSQYFRSGRRVCLVGAFALDSVRDRFALAIRSYFTAWIEALAAAIETTGVAAAPARQMAADAVADIQGAVVLARALDDAGVFAGRMQRLAARLAGIDGAVLPPDLRLTQASPA</sequence>
<keyword evidence="2 4" id="KW-0238">DNA-binding</keyword>
<dbReference type="SUPFAM" id="SSF48498">
    <property type="entry name" value="Tetracyclin repressor-like, C-terminal domain"/>
    <property type="match status" value="1"/>
</dbReference>
<dbReference type="InterPro" id="IPR036271">
    <property type="entry name" value="Tet_transcr_reg_TetR-rel_C_sf"/>
</dbReference>
<dbReference type="PROSITE" id="PS50977">
    <property type="entry name" value="HTH_TETR_2"/>
    <property type="match status" value="1"/>
</dbReference>
<gene>
    <name evidence="6" type="ORF">GCM10011505_42610</name>
</gene>
<comment type="caution">
    <text evidence="6">The sequence shown here is derived from an EMBL/GenBank/DDBJ whole genome shotgun (WGS) entry which is preliminary data.</text>
</comment>
<dbReference type="Gene3D" id="1.10.357.10">
    <property type="entry name" value="Tetracycline Repressor, domain 2"/>
    <property type="match status" value="1"/>
</dbReference>
<dbReference type="RefSeq" id="WP_188581706.1">
    <property type="nucleotide sequence ID" value="NZ_BMDZ01000070.1"/>
</dbReference>
<proteinExistence type="predicted"/>
<dbReference type="InterPro" id="IPR001647">
    <property type="entry name" value="HTH_TetR"/>
</dbReference>
<evidence type="ECO:0000259" key="5">
    <source>
        <dbReference type="PROSITE" id="PS50977"/>
    </source>
</evidence>
<accession>A0ABQ1J3U2</accession>
<dbReference type="Proteomes" id="UP000603352">
    <property type="component" value="Unassembled WGS sequence"/>
</dbReference>
<organism evidence="6 7">
    <name type="scientific">Tistrella bauzanensis</name>
    <dbReference type="NCBI Taxonomy" id="657419"/>
    <lineage>
        <taxon>Bacteria</taxon>
        <taxon>Pseudomonadati</taxon>
        <taxon>Pseudomonadota</taxon>
        <taxon>Alphaproteobacteria</taxon>
        <taxon>Geminicoccales</taxon>
        <taxon>Geminicoccaceae</taxon>
        <taxon>Tistrella</taxon>
    </lineage>
</organism>
<evidence type="ECO:0000313" key="6">
    <source>
        <dbReference type="EMBL" id="GGB57194.1"/>
    </source>
</evidence>
<feature type="DNA-binding region" description="H-T-H motif" evidence="4">
    <location>
        <begin position="28"/>
        <end position="47"/>
    </location>
</feature>
<evidence type="ECO:0000256" key="4">
    <source>
        <dbReference type="PROSITE-ProRule" id="PRU00335"/>
    </source>
</evidence>
<dbReference type="Pfam" id="PF00440">
    <property type="entry name" value="TetR_N"/>
    <property type="match status" value="1"/>
</dbReference>
<name>A0ABQ1J3U2_9PROT</name>
<evidence type="ECO:0000256" key="3">
    <source>
        <dbReference type="ARBA" id="ARBA00023163"/>
    </source>
</evidence>